<accession>A0ABQ5CQI4</accession>
<dbReference type="PANTHER" id="PTHR33710">
    <property type="entry name" value="BNAC02G09200D PROTEIN"/>
    <property type="match status" value="1"/>
</dbReference>
<dbReference type="CDD" id="cd22249">
    <property type="entry name" value="UDM1_RNF168_RNF169-like"/>
    <property type="match status" value="1"/>
</dbReference>
<comment type="caution">
    <text evidence="4">The sequence shown here is derived from an EMBL/GenBank/DDBJ whole genome shotgun (WGS) entry which is preliminary data.</text>
</comment>
<dbReference type="Pfam" id="PF13966">
    <property type="entry name" value="zf-RVT"/>
    <property type="match status" value="1"/>
</dbReference>
<keyword evidence="4" id="KW-0808">Transferase</keyword>
<dbReference type="PANTHER" id="PTHR33710:SF64">
    <property type="entry name" value="ENDONUCLEASE_EXONUCLEASE_PHOSPHATASE DOMAIN-CONTAINING PROTEIN"/>
    <property type="match status" value="1"/>
</dbReference>
<keyword evidence="4" id="KW-0695">RNA-directed DNA polymerase</keyword>
<keyword evidence="4" id="KW-0548">Nucleotidyltransferase</keyword>
<evidence type="ECO:0000256" key="1">
    <source>
        <dbReference type="SAM" id="Coils"/>
    </source>
</evidence>
<dbReference type="GO" id="GO:0003964">
    <property type="term" value="F:RNA-directed DNA polymerase activity"/>
    <property type="evidence" value="ECO:0007669"/>
    <property type="project" value="UniProtKB-KW"/>
</dbReference>
<dbReference type="SUPFAM" id="SSF56219">
    <property type="entry name" value="DNase I-like"/>
    <property type="match status" value="1"/>
</dbReference>
<name>A0ABQ5CQI4_9ASTR</name>
<evidence type="ECO:0000259" key="2">
    <source>
        <dbReference type="Pfam" id="PF03372"/>
    </source>
</evidence>
<feature type="domain" description="Endonuclease/exonuclease/phosphatase" evidence="2">
    <location>
        <begin position="17"/>
        <end position="81"/>
    </location>
</feature>
<reference evidence="4" key="1">
    <citation type="journal article" date="2022" name="Int. J. Mol. Sci.">
        <title>Draft Genome of Tanacetum Coccineum: Genomic Comparison of Closely Related Tanacetum-Family Plants.</title>
        <authorList>
            <person name="Yamashiro T."/>
            <person name="Shiraishi A."/>
            <person name="Nakayama K."/>
            <person name="Satake H."/>
        </authorList>
    </citation>
    <scope>NUCLEOTIDE SEQUENCE</scope>
</reference>
<dbReference type="PROSITE" id="PS00726">
    <property type="entry name" value="AP_NUCLEASE_F1_1"/>
    <property type="match status" value="1"/>
</dbReference>
<organism evidence="4 5">
    <name type="scientific">Tanacetum coccineum</name>
    <dbReference type="NCBI Taxonomy" id="301880"/>
    <lineage>
        <taxon>Eukaryota</taxon>
        <taxon>Viridiplantae</taxon>
        <taxon>Streptophyta</taxon>
        <taxon>Embryophyta</taxon>
        <taxon>Tracheophyta</taxon>
        <taxon>Spermatophyta</taxon>
        <taxon>Magnoliopsida</taxon>
        <taxon>eudicotyledons</taxon>
        <taxon>Gunneridae</taxon>
        <taxon>Pentapetalae</taxon>
        <taxon>asterids</taxon>
        <taxon>campanulids</taxon>
        <taxon>Asterales</taxon>
        <taxon>Asteraceae</taxon>
        <taxon>Asteroideae</taxon>
        <taxon>Anthemideae</taxon>
        <taxon>Anthemidinae</taxon>
        <taxon>Tanacetum</taxon>
    </lineage>
</organism>
<gene>
    <name evidence="4" type="ORF">Tco_0907359</name>
</gene>
<keyword evidence="1" id="KW-0175">Coiled coil</keyword>
<reference evidence="4" key="2">
    <citation type="submission" date="2022-01" db="EMBL/GenBank/DDBJ databases">
        <authorList>
            <person name="Yamashiro T."/>
            <person name="Shiraishi A."/>
            <person name="Satake H."/>
            <person name="Nakayama K."/>
        </authorList>
    </citation>
    <scope>NUCLEOTIDE SEQUENCE</scope>
</reference>
<dbReference type="InterPro" id="IPR036691">
    <property type="entry name" value="Endo/exonu/phosph_ase_sf"/>
</dbReference>
<sequence>MKMISINVRVMGEYGKKDWIRSIIKDERPDVIGLQETKCGVVDDLWIEDIWGGQGYGYSQLPANGNSGGIIVIWDTRIFVCNEAVEDERFIMVKGSWKGKNGEVNIKEMMEFNEFINNTRLIEISMGGRKFARISDDGMKFSKLDRFLLNDKFNELWGNLSIVALDRKLSDHCPIVIKDVELDFGPKPFKVFNIWLKNVKASLRAWSKDRFGGHKVKVEELRKEAMRWELEAEKRALNENEIKIKKISTEEALKLEKEFSEKEVWEAFYGCEGDKAPGPDGFNFKFIKKSWKIDIVWGGMEIDGMGLEFSSFCLGVLGGRMVVYGIRGHGLTMCGVGNGNGDKWRWVLSEDGDFTVKELARLVEDKILHLESGGHETLWNKLVLKKVNIFIWRAIKGRILVRLEIDRRGIDLDSVLCPCCNNVLETCAHSLVTCDLARSVWDKIFDWWKVGGVNAFSIEEFFSSNGGANVPTILSCVWQADLQCKWLHIAVMTLVAAFISSVHLSTPC</sequence>
<dbReference type="Gene3D" id="3.60.10.10">
    <property type="entry name" value="Endonuclease/exonuclease/phosphatase"/>
    <property type="match status" value="2"/>
</dbReference>
<dbReference type="InterPro" id="IPR005135">
    <property type="entry name" value="Endo/exonuclease/phosphatase"/>
</dbReference>
<dbReference type="InterPro" id="IPR026960">
    <property type="entry name" value="RVT-Znf"/>
</dbReference>
<evidence type="ECO:0000313" key="4">
    <source>
        <dbReference type="EMBL" id="GJT27084.1"/>
    </source>
</evidence>
<evidence type="ECO:0000259" key="3">
    <source>
        <dbReference type="Pfam" id="PF13966"/>
    </source>
</evidence>
<dbReference type="Pfam" id="PF03372">
    <property type="entry name" value="Exo_endo_phos"/>
    <property type="match status" value="1"/>
</dbReference>
<keyword evidence="5" id="KW-1185">Reference proteome</keyword>
<protein>
    <submittedName>
        <fullName evidence="4">RNA-directed DNA polymerase, eukaryota, reverse transcriptase zinc-binding domain protein</fullName>
    </submittedName>
</protein>
<dbReference type="EMBL" id="BQNB010014347">
    <property type="protein sequence ID" value="GJT27084.1"/>
    <property type="molecule type" value="Genomic_DNA"/>
</dbReference>
<dbReference type="Proteomes" id="UP001151760">
    <property type="component" value="Unassembled WGS sequence"/>
</dbReference>
<feature type="domain" description="Reverse transcriptase zinc-binding" evidence="3">
    <location>
        <begin position="374"/>
        <end position="441"/>
    </location>
</feature>
<proteinExistence type="predicted"/>
<evidence type="ECO:0000313" key="5">
    <source>
        <dbReference type="Proteomes" id="UP001151760"/>
    </source>
</evidence>
<dbReference type="InterPro" id="IPR020847">
    <property type="entry name" value="AP_endonuclease_F1_BS"/>
</dbReference>
<feature type="coiled-coil region" evidence="1">
    <location>
        <begin position="218"/>
        <end position="250"/>
    </location>
</feature>